<evidence type="ECO:0000256" key="1">
    <source>
        <dbReference type="ARBA" id="ARBA00006432"/>
    </source>
</evidence>
<dbReference type="InterPro" id="IPR025110">
    <property type="entry name" value="AMP-bd_C"/>
</dbReference>
<evidence type="ECO:0000256" key="2">
    <source>
        <dbReference type="ARBA" id="ARBA00022598"/>
    </source>
</evidence>
<dbReference type="GeneID" id="92090071"/>
<dbReference type="PANTHER" id="PTHR24096:SF149">
    <property type="entry name" value="AMP-BINDING DOMAIN-CONTAINING PROTEIN-RELATED"/>
    <property type="match status" value="1"/>
</dbReference>
<comment type="similarity">
    <text evidence="1">Belongs to the ATP-dependent AMP-binding enzyme family.</text>
</comment>
<dbReference type="Gene3D" id="3.30.300.30">
    <property type="match status" value="1"/>
</dbReference>
<accession>A0ABR1VCP8</accession>
<dbReference type="InterPro" id="IPR045851">
    <property type="entry name" value="AMP-bd_C_sf"/>
</dbReference>
<organism evidence="5 6">
    <name type="scientific">Apiospora phragmitis</name>
    <dbReference type="NCBI Taxonomy" id="2905665"/>
    <lineage>
        <taxon>Eukaryota</taxon>
        <taxon>Fungi</taxon>
        <taxon>Dikarya</taxon>
        <taxon>Ascomycota</taxon>
        <taxon>Pezizomycotina</taxon>
        <taxon>Sordariomycetes</taxon>
        <taxon>Xylariomycetidae</taxon>
        <taxon>Amphisphaeriales</taxon>
        <taxon>Apiosporaceae</taxon>
        <taxon>Apiospora</taxon>
    </lineage>
</organism>
<feature type="domain" description="AMP-binding enzyme C-terminal" evidence="4">
    <location>
        <begin position="447"/>
        <end position="523"/>
    </location>
</feature>
<evidence type="ECO:0000313" key="5">
    <source>
        <dbReference type="EMBL" id="KAK8068983.1"/>
    </source>
</evidence>
<keyword evidence="6" id="KW-1185">Reference proteome</keyword>
<evidence type="ECO:0000259" key="4">
    <source>
        <dbReference type="Pfam" id="PF13193"/>
    </source>
</evidence>
<dbReference type="Proteomes" id="UP001480595">
    <property type="component" value="Unassembled WGS sequence"/>
</dbReference>
<dbReference type="Pfam" id="PF00501">
    <property type="entry name" value="AMP-binding"/>
    <property type="match status" value="1"/>
</dbReference>
<proteinExistence type="inferred from homology"/>
<sequence>MSRIYTHRDPYFAELEIPALDLLTLLFETQDSEYSLAQDNSVVHVEAANPANRLSKADLRSFSEQVAHGLRTSYGIGANSPNRDVVTVIGYGQILMPAVFFGVIAAGGVFSAASPFSTVAELARQISQAKSGLVICGSEHIDVATKAAAHCHLPARNILVLDSTSRSLNSVAGHVEAISGTRLPWDRATDRQALRDSLIVILWSSGTTGLPKGVLLSHQNLVAETLITSAYNRKWALEQVKKGTVMAPVEYRTLAHLPTSHITGLWGYLVGALYAGGTVFWMRKYNWPDLLRYAKAFKITAFYTVPSIYLRMSKASEVTDQFSWLAGAVTGAAPMDGKLQQSANKKLGAAAAAAAEGKVHDSRSRCSLRVVDEDFRDVEPGREGELVVKGPVVTQGYYGNPAATRDAFRDGWFCSGDIGVMRNGKFYVVDRKKELLKYKGLQVAPAEIEGLLVEHPLIKEAAVIGLPDTSAGDLPCAFVVPEEGGALTATDVKKYVADRLAAHKQLRGGVLFVDEIPKNAIGKLLRRELRERAKKEIGVAQGAKFIDEKDMDQMAPMFFTGHDEYPWGLTLQSDRETAIWCLKQVGAWASHYWTCRFTSGDDLAARHHA</sequence>
<dbReference type="InterPro" id="IPR042099">
    <property type="entry name" value="ANL_N_sf"/>
</dbReference>
<dbReference type="EMBL" id="JAQQWL010000006">
    <property type="protein sequence ID" value="KAK8068983.1"/>
    <property type="molecule type" value="Genomic_DNA"/>
</dbReference>
<feature type="domain" description="AMP-dependent synthetase/ligase" evidence="3">
    <location>
        <begin position="49"/>
        <end position="398"/>
    </location>
</feature>
<name>A0ABR1VCP8_9PEZI</name>
<dbReference type="RefSeq" id="XP_066716277.1">
    <property type="nucleotide sequence ID" value="XM_066857008.1"/>
</dbReference>
<gene>
    <name evidence="5" type="ORF">PG994_005599</name>
</gene>
<protein>
    <submittedName>
        <fullName evidence="5">Uncharacterized protein</fullName>
    </submittedName>
</protein>
<dbReference type="PROSITE" id="PS00455">
    <property type="entry name" value="AMP_BINDING"/>
    <property type="match status" value="1"/>
</dbReference>
<dbReference type="InterPro" id="IPR000873">
    <property type="entry name" value="AMP-dep_synth/lig_dom"/>
</dbReference>
<evidence type="ECO:0000313" key="6">
    <source>
        <dbReference type="Proteomes" id="UP001480595"/>
    </source>
</evidence>
<keyword evidence="2" id="KW-0436">Ligase</keyword>
<evidence type="ECO:0000259" key="3">
    <source>
        <dbReference type="Pfam" id="PF00501"/>
    </source>
</evidence>
<dbReference type="Pfam" id="PF13193">
    <property type="entry name" value="AMP-binding_C"/>
    <property type="match status" value="1"/>
</dbReference>
<dbReference type="SUPFAM" id="SSF56801">
    <property type="entry name" value="Acetyl-CoA synthetase-like"/>
    <property type="match status" value="1"/>
</dbReference>
<dbReference type="PANTHER" id="PTHR24096">
    <property type="entry name" value="LONG-CHAIN-FATTY-ACID--COA LIGASE"/>
    <property type="match status" value="1"/>
</dbReference>
<dbReference type="Gene3D" id="3.40.50.12780">
    <property type="entry name" value="N-terminal domain of ligase-like"/>
    <property type="match status" value="1"/>
</dbReference>
<reference evidence="5 6" key="1">
    <citation type="submission" date="2023-01" db="EMBL/GenBank/DDBJ databases">
        <title>Analysis of 21 Apiospora genomes using comparative genomics revels a genus with tremendous synthesis potential of carbohydrate active enzymes and secondary metabolites.</title>
        <authorList>
            <person name="Sorensen T."/>
        </authorList>
    </citation>
    <scope>NUCLEOTIDE SEQUENCE [LARGE SCALE GENOMIC DNA]</scope>
    <source>
        <strain evidence="5 6">CBS 135458</strain>
    </source>
</reference>
<dbReference type="InterPro" id="IPR020845">
    <property type="entry name" value="AMP-binding_CS"/>
</dbReference>
<comment type="caution">
    <text evidence="5">The sequence shown here is derived from an EMBL/GenBank/DDBJ whole genome shotgun (WGS) entry which is preliminary data.</text>
</comment>